<dbReference type="Proteomes" id="UP001497482">
    <property type="component" value="Chromosome 12"/>
</dbReference>
<evidence type="ECO:0000313" key="1">
    <source>
        <dbReference type="EMBL" id="CAL1574651.1"/>
    </source>
</evidence>
<dbReference type="EMBL" id="OZ035834">
    <property type="protein sequence ID" value="CAL1574651.1"/>
    <property type="molecule type" value="Genomic_DNA"/>
</dbReference>
<accession>A0AAV2JAJ5</accession>
<gene>
    <name evidence="1" type="ORF">KC01_LOCUS6355</name>
</gene>
<evidence type="ECO:0000313" key="2">
    <source>
        <dbReference type="Proteomes" id="UP001497482"/>
    </source>
</evidence>
<keyword evidence="2" id="KW-1185">Reference proteome</keyword>
<protein>
    <submittedName>
        <fullName evidence="1">Uncharacterized protein</fullName>
    </submittedName>
</protein>
<reference evidence="1 2" key="1">
    <citation type="submission" date="2024-04" db="EMBL/GenBank/DDBJ databases">
        <authorList>
            <person name="Waldvogel A.-M."/>
            <person name="Schoenle A."/>
        </authorList>
    </citation>
    <scope>NUCLEOTIDE SEQUENCE [LARGE SCALE GENOMIC DNA]</scope>
</reference>
<organism evidence="1 2">
    <name type="scientific">Knipowitschia caucasica</name>
    <name type="common">Caucasian dwarf goby</name>
    <name type="synonym">Pomatoschistus caucasicus</name>
    <dbReference type="NCBI Taxonomy" id="637954"/>
    <lineage>
        <taxon>Eukaryota</taxon>
        <taxon>Metazoa</taxon>
        <taxon>Chordata</taxon>
        <taxon>Craniata</taxon>
        <taxon>Vertebrata</taxon>
        <taxon>Euteleostomi</taxon>
        <taxon>Actinopterygii</taxon>
        <taxon>Neopterygii</taxon>
        <taxon>Teleostei</taxon>
        <taxon>Neoteleostei</taxon>
        <taxon>Acanthomorphata</taxon>
        <taxon>Gobiaria</taxon>
        <taxon>Gobiiformes</taxon>
        <taxon>Gobioidei</taxon>
        <taxon>Gobiidae</taxon>
        <taxon>Gobiinae</taxon>
        <taxon>Knipowitschia</taxon>
    </lineage>
</organism>
<sequence length="89" mass="9387">MRESVWHVEYVRMKTRPFAVRYVQLNSLSQSSGLAPAKRAVSGMGTDVAANAVTVVCQSLSAVIGLAPSSTGGWSFMGVHLVAFSVSGQ</sequence>
<proteinExistence type="predicted"/>
<dbReference type="AlphaFoldDB" id="A0AAV2JAJ5"/>
<name>A0AAV2JAJ5_KNICA</name>